<protein>
    <recommendedName>
        <fullName evidence="3">4Fe-4S ferredoxin-type domain-containing protein</fullName>
    </recommendedName>
</protein>
<proteinExistence type="predicted"/>
<evidence type="ECO:0000313" key="1">
    <source>
        <dbReference type="EMBL" id="KKP44320.1"/>
    </source>
</evidence>
<organism evidence="1 2">
    <name type="scientific">Candidatus Woesebacteria bacterium GW2011_GWB1_33_22</name>
    <dbReference type="NCBI Taxonomy" id="1618566"/>
    <lineage>
        <taxon>Bacteria</taxon>
        <taxon>Candidatus Woeseibacteriota</taxon>
    </lineage>
</organism>
<evidence type="ECO:0000313" key="2">
    <source>
        <dbReference type="Proteomes" id="UP000034778"/>
    </source>
</evidence>
<sequence>MTDYTPPLHEESSASLKNMSGDISILDFPTGSKYGSAGRVVSNDGLKIKICYQYSKENCSNCVVECPFNTRKNIES</sequence>
<reference evidence="1 2" key="1">
    <citation type="journal article" date="2015" name="Nature">
        <title>rRNA introns, odd ribosomes, and small enigmatic genomes across a large radiation of phyla.</title>
        <authorList>
            <person name="Brown C.T."/>
            <person name="Hug L.A."/>
            <person name="Thomas B.C."/>
            <person name="Sharon I."/>
            <person name="Castelle C.J."/>
            <person name="Singh A."/>
            <person name="Wilkins M.J."/>
            <person name="Williams K.H."/>
            <person name="Banfield J.F."/>
        </authorList>
    </citation>
    <scope>NUCLEOTIDE SEQUENCE [LARGE SCALE GENOMIC DNA]</scope>
</reference>
<accession>A0A0G0BZI1</accession>
<gene>
    <name evidence="1" type="ORF">UR35_C0009G0031</name>
</gene>
<name>A0A0G0BZI1_9BACT</name>
<dbReference type="AlphaFoldDB" id="A0A0G0BZI1"/>
<dbReference type="STRING" id="1618566.UR35_C0009G0031"/>
<comment type="caution">
    <text evidence="1">The sequence shown here is derived from an EMBL/GenBank/DDBJ whole genome shotgun (WGS) entry which is preliminary data.</text>
</comment>
<evidence type="ECO:0008006" key="3">
    <source>
        <dbReference type="Google" id="ProtNLM"/>
    </source>
</evidence>
<dbReference type="EMBL" id="LBOW01000009">
    <property type="protein sequence ID" value="KKP44320.1"/>
    <property type="molecule type" value="Genomic_DNA"/>
</dbReference>
<dbReference type="Proteomes" id="UP000034778">
    <property type="component" value="Unassembled WGS sequence"/>
</dbReference>